<dbReference type="InterPro" id="IPR029063">
    <property type="entry name" value="SAM-dependent_MTases_sf"/>
</dbReference>
<evidence type="ECO:0000313" key="1">
    <source>
        <dbReference type="EMBL" id="MCD9880411.1"/>
    </source>
</evidence>
<keyword evidence="1" id="KW-0489">Methyltransferase</keyword>
<gene>
    <name evidence="1" type="ORF">LJ657_44045</name>
</gene>
<evidence type="ECO:0000313" key="2">
    <source>
        <dbReference type="Proteomes" id="UP001108029"/>
    </source>
</evidence>
<keyword evidence="1" id="KW-0808">Transferase</keyword>
<dbReference type="AlphaFoldDB" id="A0A9Q3VXS9"/>
<dbReference type="Proteomes" id="UP001108029">
    <property type="component" value="Unassembled WGS sequence"/>
</dbReference>
<dbReference type="InterPro" id="IPR046269">
    <property type="entry name" value="DUF6302"/>
</dbReference>
<dbReference type="Pfam" id="PF04672">
    <property type="entry name" value="Methyltransf_19"/>
    <property type="match status" value="1"/>
</dbReference>
<dbReference type="Gene3D" id="3.40.50.150">
    <property type="entry name" value="Vaccinia Virus protein VP39"/>
    <property type="match status" value="1"/>
</dbReference>
<proteinExistence type="predicted"/>
<comment type="caution">
    <text evidence="1">The sequence shown here is derived from an EMBL/GenBank/DDBJ whole genome shotgun (WGS) entry which is preliminary data.</text>
</comment>
<protein>
    <submittedName>
        <fullName evidence="1">SAM-dependent methyltransferase</fullName>
    </submittedName>
</protein>
<keyword evidence="2" id="KW-1185">Reference proteome</keyword>
<organism evidence="1 2">
    <name type="scientific">Streptomyces guryensis</name>
    <dbReference type="NCBI Taxonomy" id="2886947"/>
    <lineage>
        <taxon>Bacteria</taxon>
        <taxon>Bacillati</taxon>
        <taxon>Actinomycetota</taxon>
        <taxon>Actinomycetes</taxon>
        <taxon>Kitasatosporales</taxon>
        <taxon>Streptomycetaceae</taxon>
        <taxon>Streptomyces</taxon>
    </lineage>
</organism>
<accession>A0A9Q3VXS9</accession>
<dbReference type="RefSeq" id="WP_232655346.1">
    <property type="nucleotide sequence ID" value="NZ_JAJSBI010000039.1"/>
</dbReference>
<dbReference type="InterPro" id="IPR006764">
    <property type="entry name" value="SAM_dep_MeTrfase_SAV2177_type"/>
</dbReference>
<dbReference type="Pfam" id="PF19819">
    <property type="entry name" value="DUF6302"/>
    <property type="match status" value="1"/>
</dbReference>
<reference evidence="1" key="1">
    <citation type="submission" date="2021-12" db="EMBL/GenBank/DDBJ databases">
        <authorList>
            <person name="Lee J.-H."/>
            <person name="Kim S.-B."/>
        </authorList>
    </citation>
    <scope>NUCLEOTIDE SEQUENCE</scope>
    <source>
        <strain evidence="1">NR30</strain>
    </source>
</reference>
<dbReference type="SUPFAM" id="SSF53335">
    <property type="entry name" value="S-adenosyl-L-methionine-dependent methyltransferases"/>
    <property type="match status" value="1"/>
</dbReference>
<name>A0A9Q3VXS9_9ACTN</name>
<dbReference type="GO" id="GO:0008168">
    <property type="term" value="F:methyltransferase activity"/>
    <property type="evidence" value="ECO:0007669"/>
    <property type="project" value="UniProtKB-KW"/>
</dbReference>
<dbReference type="EMBL" id="JAJSBI010000039">
    <property type="protein sequence ID" value="MCD9880411.1"/>
    <property type="molecule type" value="Genomic_DNA"/>
</dbReference>
<dbReference type="GO" id="GO:0032259">
    <property type="term" value="P:methylation"/>
    <property type="evidence" value="ECO:0007669"/>
    <property type="project" value="UniProtKB-KW"/>
</dbReference>
<sequence length="425" mass="46282">MTTIDGSQPQPHGGISSRCVREQALMAGRLADPALLDQAVEIKLGKDEAADTCLAVPLGGHRVAGEVTVSGWSQALHVLLALDGRPGFPDVRDGALQGSPIDAPRTVRWGLGTRLEEPSQRAQMWGYHEAGVRAYVVEQTREDARVPVTPMPEMPASPTVARIHDLLIGGGKDSYQADRQFVACLPHDDAQALSLTAVINRMHLPGVVAHLTAQGIDQFLDLGCGMQSTHGMPRKNSPTEALHAIVARYRDNARVVYADHDRRLLGSFNIWAEGHPLEPEWVQGDIRYMEQFLSSGRVQYLLDWSRPIGVLLHDVLPWIDNDKTVTTALAVLREQLPPGSALSVTHAADLGENRMMRFTAAFRKAGIAFKPRDAAAIQALFGDWPLEPPGLVPTHRWHPGHPHAELAPHMAGALAGLAFKPENNP</sequence>